<dbReference type="HOGENOM" id="CLU_559783_0_0_9"/>
<dbReference type="EMBL" id="CP000853">
    <property type="protein sequence ID" value="ABW20312.1"/>
    <property type="molecule type" value="Genomic_DNA"/>
</dbReference>
<gene>
    <name evidence="1" type="ordered locus">Clos_2781</name>
</gene>
<dbReference type="AlphaFoldDB" id="A8MKI0"/>
<dbReference type="Proteomes" id="UP000000269">
    <property type="component" value="Chromosome"/>
</dbReference>
<protein>
    <submittedName>
        <fullName evidence="1">Uncharacterized protein</fullName>
    </submittedName>
</protein>
<organism evidence="1 2">
    <name type="scientific">Alkaliphilus oremlandii (strain OhILAs)</name>
    <name type="common">Clostridium oremlandii (strain OhILAs)</name>
    <dbReference type="NCBI Taxonomy" id="350688"/>
    <lineage>
        <taxon>Bacteria</taxon>
        <taxon>Bacillati</taxon>
        <taxon>Bacillota</taxon>
        <taxon>Clostridia</taxon>
        <taxon>Peptostreptococcales</taxon>
        <taxon>Natronincolaceae</taxon>
        <taxon>Alkaliphilus</taxon>
    </lineage>
</organism>
<evidence type="ECO:0000313" key="2">
    <source>
        <dbReference type="Proteomes" id="UP000000269"/>
    </source>
</evidence>
<accession>A8MKI0</accession>
<keyword evidence="2" id="KW-1185">Reference proteome</keyword>
<dbReference type="InterPro" id="IPR042274">
    <property type="entry name" value="YycH/YycI_2"/>
</dbReference>
<dbReference type="OrthoDB" id="1696612at2"/>
<dbReference type="Gene3D" id="3.30.310.160">
    <property type="entry name" value="YycH protein, domain 2"/>
    <property type="match status" value="1"/>
</dbReference>
<sequence>MNRERLKTLILSVLVCLSIFLTQQLWFPYPMEIFKSEATDGRINTMAVSKERKKIVSPSAVVVSFGAGDKRTNQYTILSSNLDMVWNESKDILKSYFLGDAEIKSVSKESYVQSNLLKSIELEFPKNTPAILVSSHFDSFDNKIVKNVKVINKILIPALNRGTIYIVDNEENVFEVKLPKYEENSALIGFIDDLAKVEHIKYHPIFSHLDEQGGNYTPIPVTYSTLATQTVVESEIDITDDLILIEKAKKFFNKSFDFVKSIREANGAVVYIYGYGEKTLRISSKGALEYNEEIGNISSTNIVDSLDAAVEFMLQKRDSLDNLYLKEIKKTSDNTGYLFGFSYRIGGYSVETKDSEVKQPIEVEVYGDKVKVYRSSVRKLMDIKGFTPEQLVINFPSIIDKNIKNLKTEYFNTGVQPEEEMDDSSKISEILKNIEEVRMVYFDTMEEYKGQILKPSWRVKIKGDVYYFDSYTGDLIGRGSSNNVTFK</sequence>
<dbReference type="KEGG" id="aoe:Clos_2781"/>
<evidence type="ECO:0000313" key="1">
    <source>
        <dbReference type="EMBL" id="ABW20312.1"/>
    </source>
</evidence>
<dbReference type="STRING" id="350688.Clos_2781"/>
<proteinExistence type="predicted"/>
<dbReference type="eggNOG" id="COG4863">
    <property type="taxonomic scope" value="Bacteria"/>
</dbReference>
<reference evidence="2" key="1">
    <citation type="submission" date="2007-10" db="EMBL/GenBank/DDBJ databases">
        <title>Complete genome of Alkaliphilus oremlandii OhILAs.</title>
        <authorList>
            <person name="Copeland A."/>
            <person name="Lucas S."/>
            <person name="Lapidus A."/>
            <person name="Barry K."/>
            <person name="Detter J.C."/>
            <person name="Glavina del Rio T."/>
            <person name="Hammon N."/>
            <person name="Israni S."/>
            <person name="Dalin E."/>
            <person name="Tice H."/>
            <person name="Pitluck S."/>
            <person name="Chain P."/>
            <person name="Malfatti S."/>
            <person name="Shin M."/>
            <person name="Vergez L."/>
            <person name="Schmutz J."/>
            <person name="Larimer F."/>
            <person name="Land M."/>
            <person name="Hauser L."/>
            <person name="Kyrpides N."/>
            <person name="Mikhailova N."/>
            <person name="Stolz J.F."/>
            <person name="Dawson A."/>
            <person name="Fisher E."/>
            <person name="Crable B."/>
            <person name="Perera E."/>
            <person name="Lisak J."/>
            <person name="Ranganathan M."/>
            <person name="Basu P."/>
            <person name="Richardson P."/>
        </authorList>
    </citation>
    <scope>NUCLEOTIDE SEQUENCE [LARGE SCALE GENOMIC DNA]</scope>
    <source>
        <strain evidence="2">OhILAs</strain>
    </source>
</reference>
<name>A8MKI0_ALKOO</name>